<reference evidence="2 3" key="1">
    <citation type="submission" date="2020-07" db="EMBL/GenBank/DDBJ databases">
        <title>Sequencing the genomes of 1000 actinobacteria strains.</title>
        <authorList>
            <person name="Klenk H.-P."/>
        </authorList>
    </citation>
    <scope>NUCLEOTIDE SEQUENCE [LARGE SCALE GENOMIC DNA]</scope>
    <source>
        <strain evidence="2 3">DSM 42178</strain>
    </source>
</reference>
<feature type="transmembrane region" description="Helical" evidence="1">
    <location>
        <begin position="62"/>
        <end position="83"/>
    </location>
</feature>
<keyword evidence="3" id="KW-1185">Reference proteome</keyword>
<name>A0A852ZPK1_9ACTN</name>
<feature type="transmembrane region" description="Helical" evidence="1">
    <location>
        <begin position="196"/>
        <end position="217"/>
    </location>
</feature>
<keyword evidence="1" id="KW-1133">Transmembrane helix</keyword>
<protein>
    <submittedName>
        <fullName evidence="2">ABC-2 type transport system permease protein</fullName>
    </submittedName>
</protein>
<evidence type="ECO:0000313" key="2">
    <source>
        <dbReference type="EMBL" id="NYI04376.1"/>
    </source>
</evidence>
<evidence type="ECO:0000313" key="3">
    <source>
        <dbReference type="Proteomes" id="UP000567795"/>
    </source>
</evidence>
<feature type="transmembrane region" description="Helical" evidence="1">
    <location>
        <begin position="229"/>
        <end position="247"/>
    </location>
</feature>
<dbReference type="InterPro" id="IPR010390">
    <property type="entry name" value="ABC-2_transporter-like"/>
</dbReference>
<feature type="transmembrane region" description="Helical" evidence="1">
    <location>
        <begin position="26"/>
        <end position="50"/>
    </location>
</feature>
<sequence>MSVTLRVWVALIRQALMRDLQFRSQAWIHLAASVGELIAGIVPVLVVTSYAEHDPAIPPASLLAVGVFAVTTGLMDCFVSPGLRRFDLAIRQGELDLAIIRPVPTFFYAVMRWIQPTELGRCLTGMAIVLVATETFDLGPSAYAVASMLVWAFVGTVAYCAFWANLTFLAFWVRSIEPVNDLAAAWRGSGQYPRRFFPRTFQIVLVSFAPAALGGSYPAEQLLEPTPTLLLAPIVLIASCSLTALVWRRGLARYDSASS</sequence>
<keyword evidence="1" id="KW-0472">Membrane</keyword>
<dbReference type="Pfam" id="PF06182">
    <property type="entry name" value="ABC2_membrane_6"/>
    <property type="match status" value="1"/>
</dbReference>
<dbReference type="PANTHER" id="PTHR36833">
    <property type="entry name" value="SLR0610 PROTEIN-RELATED"/>
    <property type="match status" value="1"/>
</dbReference>
<gene>
    <name evidence="2" type="ORF">FHU37_001319</name>
</gene>
<proteinExistence type="predicted"/>
<organism evidence="2 3">
    <name type="scientific">Allostreptomyces psammosilenae</name>
    <dbReference type="NCBI Taxonomy" id="1892865"/>
    <lineage>
        <taxon>Bacteria</taxon>
        <taxon>Bacillati</taxon>
        <taxon>Actinomycetota</taxon>
        <taxon>Actinomycetes</taxon>
        <taxon>Kitasatosporales</taxon>
        <taxon>Streptomycetaceae</taxon>
        <taxon>Allostreptomyces</taxon>
    </lineage>
</organism>
<keyword evidence="1" id="KW-0812">Transmembrane</keyword>
<dbReference type="PANTHER" id="PTHR36833:SF1">
    <property type="entry name" value="INTEGRAL MEMBRANE TRANSPORT PROTEIN"/>
    <property type="match status" value="1"/>
</dbReference>
<dbReference type="Proteomes" id="UP000567795">
    <property type="component" value="Unassembled WGS sequence"/>
</dbReference>
<dbReference type="EMBL" id="JACBZD010000001">
    <property type="protein sequence ID" value="NYI04376.1"/>
    <property type="molecule type" value="Genomic_DNA"/>
</dbReference>
<accession>A0A852ZPK1</accession>
<evidence type="ECO:0000256" key="1">
    <source>
        <dbReference type="SAM" id="Phobius"/>
    </source>
</evidence>
<dbReference type="AlphaFoldDB" id="A0A852ZPK1"/>
<feature type="transmembrane region" description="Helical" evidence="1">
    <location>
        <begin position="148"/>
        <end position="173"/>
    </location>
</feature>
<comment type="caution">
    <text evidence="2">The sequence shown here is derived from an EMBL/GenBank/DDBJ whole genome shotgun (WGS) entry which is preliminary data.</text>
</comment>
<dbReference type="RefSeq" id="WP_179813275.1">
    <property type="nucleotide sequence ID" value="NZ_JACBZD010000001.1"/>
</dbReference>